<feature type="domain" description="Disease resistance R13L4/SHOC-2-like LRR" evidence="3">
    <location>
        <begin position="328"/>
        <end position="403"/>
    </location>
</feature>
<sequence>MKRTFLLPLLITSIAFLNSCQEIEEKPNDSKFPAPSHGGKDILDVKDFIVRLSADSLKPNEQGKWTIISGLKEDKVYFSDERDPKTFFHGMPGEEYLLLWELWKNNKKTEDTVKVSFTPLETEITESKADFHQTRIELHGKEYDRGKWTILGEYKNLVGMSTGTHKPEDEYPNIKVYGLENTTIKIVWTTWYGSKSASDTLEFNSGEYQQREALEALGILYEPYYYKENENGDVVEIAMLGDGRAWRFEDLEQFPELQALKHLKRLILPGNPLTKFPEVITKSYHKLTYLNLSHNKIQNLPDDIGNLKELDTLIINTVPNLGKLPESFGNLKKLKFLDLVDAGITHLPESFGELTSLNYVDLDVNSIEKLPENIGNLKNLKTFRGPYLSKSIPNSFSNLSALEFCFFKVNGPNAILPEDFGKLTNLHTLWLSGDYLKLPESFSNLSNLKDFSLGNTSGLREIPQNFGNLKQLERLFLTLNLTTLPESFGNLSSLKFLTLSGEIHFLPQSFGGLKNLEAFSANECKLKELPESIGQLSKLKEIMMVYNHLTEIPASIGNLTQLQTLVLGRNRITKFPDSLSKLANTLKILAINGNNYPPSEGEKVKAMLPHTQIIMYLEGD</sequence>
<accession>A0A418PLU4</accession>
<dbReference type="Proteomes" id="UP000283522">
    <property type="component" value="Unassembled WGS sequence"/>
</dbReference>
<dbReference type="SMART" id="SM00369">
    <property type="entry name" value="LRR_TYP"/>
    <property type="match status" value="8"/>
</dbReference>
<dbReference type="InterPro" id="IPR050715">
    <property type="entry name" value="LRR-SigEffector_domain"/>
</dbReference>
<dbReference type="PANTHER" id="PTHR45752:SF187">
    <property type="entry name" value="LEUCINE-RICH REPEAT AND IQ DOMAIN-CONTAINING PROTEIN 4"/>
    <property type="match status" value="1"/>
</dbReference>
<dbReference type="Gene3D" id="3.80.10.10">
    <property type="entry name" value="Ribonuclease Inhibitor"/>
    <property type="match status" value="1"/>
</dbReference>
<evidence type="ECO:0000259" key="3">
    <source>
        <dbReference type="Pfam" id="PF23598"/>
    </source>
</evidence>
<dbReference type="SMART" id="SM00364">
    <property type="entry name" value="LRR_BAC"/>
    <property type="match status" value="5"/>
</dbReference>
<dbReference type="RefSeq" id="WP_119479630.1">
    <property type="nucleotide sequence ID" value="NZ_QXML01000017.1"/>
</dbReference>
<evidence type="ECO:0000256" key="1">
    <source>
        <dbReference type="ARBA" id="ARBA00022614"/>
    </source>
</evidence>
<keyword evidence="1" id="KW-0433">Leucine-rich repeat</keyword>
<keyword evidence="2" id="KW-0677">Repeat</keyword>
<dbReference type="Pfam" id="PF13855">
    <property type="entry name" value="LRR_8"/>
    <property type="match status" value="1"/>
</dbReference>
<dbReference type="Pfam" id="PF23598">
    <property type="entry name" value="LRR_14"/>
    <property type="match status" value="2"/>
</dbReference>
<dbReference type="PANTHER" id="PTHR45752">
    <property type="entry name" value="LEUCINE-RICH REPEAT-CONTAINING"/>
    <property type="match status" value="1"/>
</dbReference>
<feature type="domain" description="Disease resistance R13L4/SHOC-2-like LRR" evidence="3">
    <location>
        <begin position="487"/>
        <end position="593"/>
    </location>
</feature>
<dbReference type="PROSITE" id="PS51450">
    <property type="entry name" value="LRR"/>
    <property type="match status" value="2"/>
</dbReference>
<dbReference type="InterPro" id="IPR055414">
    <property type="entry name" value="LRR_R13L4/SHOC2-like"/>
</dbReference>
<organism evidence="4 5">
    <name type="scientific">Algoriphagus lacus</name>
    <dbReference type="NCBI Taxonomy" id="2056311"/>
    <lineage>
        <taxon>Bacteria</taxon>
        <taxon>Pseudomonadati</taxon>
        <taxon>Bacteroidota</taxon>
        <taxon>Cytophagia</taxon>
        <taxon>Cytophagales</taxon>
        <taxon>Cyclobacteriaceae</taxon>
        <taxon>Algoriphagus</taxon>
    </lineage>
</organism>
<dbReference type="EMBL" id="QXML01000017">
    <property type="protein sequence ID" value="RIW12116.1"/>
    <property type="molecule type" value="Genomic_DNA"/>
</dbReference>
<evidence type="ECO:0000313" key="5">
    <source>
        <dbReference type="Proteomes" id="UP000283522"/>
    </source>
</evidence>
<dbReference type="AlphaFoldDB" id="A0A418PLU4"/>
<dbReference type="OrthoDB" id="813032at2"/>
<dbReference type="InterPro" id="IPR003591">
    <property type="entry name" value="Leu-rich_rpt_typical-subtyp"/>
</dbReference>
<gene>
    <name evidence="4" type="ORF">D0X99_19880</name>
</gene>
<proteinExistence type="predicted"/>
<keyword evidence="5" id="KW-1185">Reference proteome</keyword>
<reference evidence="4 5" key="1">
    <citation type="submission" date="2018-09" db="EMBL/GenBank/DDBJ databases">
        <authorList>
            <person name="Wang X."/>
            <person name="Du Z."/>
        </authorList>
    </citation>
    <scope>NUCLEOTIDE SEQUENCE [LARGE SCALE GENOMIC DNA]</scope>
    <source>
        <strain evidence="4 5">N3</strain>
    </source>
</reference>
<comment type="caution">
    <text evidence="4">The sequence shown here is derived from an EMBL/GenBank/DDBJ whole genome shotgun (WGS) entry which is preliminary data.</text>
</comment>
<evidence type="ECO:0000256" key="2">
    <source>
        <dbReference type="ARBA" id="ARBA00022737"/>
    </source>
</evidence>
<dbReference type="SMART" id="SM00365">
    <property type="entry name" value="LRR_SD22"/>
    <property type="match status" value="6"/>
</dbReference>
<dbReference type="SUPFAM" id="SSF52058">
    <property type="entry name" value="L domain-like"/>
    <property type="match status" value="1"/>
</dbReference>
<dbReference type="InterPro" id="IPR032675">
    <property type="entry name" value="LRR_dom_sf"/>
</dbReference>
<dbReference type="InterPro" id="IPR001611">
    <property type="entry name" value="Leu-rich_rpt"/>
</dbReference>
<name>A0A418PLU4_9BACT</name>
<protein>
    <submittedName>
        <fullName evidence="4">GTP-binding protein</fullName>
    </submittedName>
</protein>
<evidence type="ECO:0000313" key="4">
    <source>
        <dbReference type="EMBL" id="RIW12116.1"/>
    </source>
</evidence>